<dbReference type="PROSITE" id="PS51159">
    <property type="entry name" value="CBM21"/>
    <property type="match status" value="1"/>
</dbReference>
<evidence type="ECO:0000259" key="2">
    <source>
        <dbReference type="PROSITE" id="PS51159"/>
    </source>
</evidence>
<sequence>MPYIIPRETTIDPTPTAHGTSKVVASPRLGKVSRTERTKLPPLKSALKMSRSTSNSPVTSPLPQYTSFSAAGRPIQRTKSAPAVGTYEPGPSSIPPPSPTAKSVRFPTDETTLERICTFRKHGKPIHVSTPVSGDETATETEGESSSASYFRYEGFVGLGLTLPQHKRGLATHRPKPPLSSLRALVTSLPIINPPLAPTTKGETPFYEVDTAISSPIPSPAFDSTANVHLESLSCSSTDELQTSLSGDILVRNLSYSKNVTVRFTFDDWATISNVSAQYVESLPSFPTSFFQVQGRPVTTGDAAGFLSLVDQKEGGWDRFRFTIVFEHGAYSLSSRVLLMAARYAVDGKEWWDNNGGENYRIAFRLGGRTALTESPAAMTFAEAGHGSQGESSNSSKTDNPGRPPNTQSGSSTKGAGGRRQPPAPQMPHTSHAFGLYNPSQQRSFAYPQLTNLPKRSIQSRGERWTFGDMQFPAASLSIACRV</sequence>
<name>A0A8H5FDC4_9AGAR</name>
<dbReference type="Proteomes" id="UP000541558">
    <property type="component" value="Unassembled WGS sequence"/>
</dbReference>
<evidence type="ECO:0000313" key="4">
    <source>
        <dbReference type="Proteomes" id="UP000541558"/>
    </source>
</evidence>
<dbReference type="InterPro" id="IPR005036">
    <property type="entry name" value="CBM21_dom"/>
</dbReference>
<feature type="region of interest" description="Disordered" evidence="1">
    <location>
        <begin position="383"/>
        <end position="436"/>
    </location>
</feature>
<comment type="caution">
    <text evidence="3">The sequence shown here is derived from an EMBL/GenBank/DDBJ whole genome shotgun (WGS) entry which is preliminary data.</text>
</comment>
<dbReference type="AlphaFoldDB" id="A0A8H5FDC4"/>
<reference evidence="3 4" key="1">
    <citation type="journal article" date="2020" name="ISME J.">
        <title>Uncovering the hidden diversity of litter-decomposition mechanisms in mushroom-forming fungi.</title>
        <authorList>
            <person name="Floudas D."/>
            <person name="Bentzer J."/>
            <person name="Ahren D."/>
            <person name="Johansson T."/>
            <person name="Persson P."/>
            <person name="Tunlid A."/>
        </authorList>
    </citation>
    <scope>NUCLEOTIDE SEQUENCE [LARGE SCALE GENOMIC DNA]</scope>
    <source>
        <strain evidence="3 4">CBS 175.51</strain>
    </source>
</reference>
<dbReference type="OrthoDB" id="1881at2759"/>
<protein>
    <recommendedName>
        <fullName evidence="2">CBM21 domain-containing protein</fullName>
    </recommendedName>
</protein>
<dbReference type="PANTHER" id="PTHR12307">
    <property type="entry name" value="PROTEIN PHOSPHATASE 1 REGULATORY SUBUNIT"/>
    <property type="match status" value="1"/>
</dbReference>
<dbReference type="InterPro" id="IPR038175">
    <property type="entry name" value="CBM21_dom_sf"/>
</dbReference>
<feature type="compositionally biased region" description="Polar residues" evidence="1">
    <location>
        <begin position="50"/>
        <end position="67"/>
    </location>
</feature>
<dbReference type="GO" id="GO:2001069">
    <property type="term" value="F:glycogen binding"/>
    <property type="evidence" value="ECO:0007669"/>
    <property type="project" value="TreeGrafter"/>
</dbReference>
<feature type="region of interest" description="Disordered" evidence="1">
    <location>
        <begin position="1"/>
        <end position="67"/>
    </location>
</feature>
<dbReference type="GO" id="GO:0000164">
    <property type="term" value="C:protein phosphatase type 1 complex"/>
    <property type="evidence" value="ECO:0007669"/>
    <property type="project" value="TreeGrafter"/>
</dbReference>
<dbReference type="EMBL" id="JAACJK010000110">
    <property type="protein sequence ID" value="KAF5332636.1"/>
    <property type="molecule type" value="Genomic_DNA"/>
</dbReference>
<keyword evidence="4" id="KW-1185">Reference proteome</keyword>
<dbReference type="Gene3D" id="2.60.40.2440">
    <property type="entry name" value="Carbohydrate binding type-21 domain"/>
    <property type="match status" value="1"/>
</dbReference>
<organism evidence="3 4">
    <name type="scientific">Ephemerocybe angulata</name>
    <dbReference type="NCBI Taxonomy" id="980116"/>
    <lineage>
        <taxon>Eukaryota</taxon>
        <taxon>Fungi</taxon>
        <taxon>Dikarya</taxon>
        <taxon>Basidiomycota</taxon>
        <taxon>Agaricomycotina</taxon>
        <taxon>Agaricomycetes</taxon>
        <taxon>Agaricomycetidae</taxon>
        <taxon>Agaricales</taxon>
        <taxon>Agaricineae</taxon>
        <taxon>Psathyrellaceae</taxon>
        <taxon>Ephemerocybe</taxon>
    </lineage>
</organism>
<evidence type="ECO:0000313" key="3">
    <source>
        <dbReference type="EMBL" id="KAF5332636.1"/>
    </source>
</evidence>
<dbReference type="GO" id="GO:0008157">
    <property type="term" value="F:protein phosphatase 1 binding"/>
    <property type="evidence" value="ECO:0007669"/>
    <property type="project" value="TreeGrafter"/>
</dbReference>
<dbReference type="Pfam" id="PF03370">
    <property type="entry name" value="CBM_21"/>
    <property type="match status" value="1"/>
</dbReference>
<feature type="domain" description="CBM21" evidence="2">
    <location>
        <begin position="220"/>
        <end position="363"/>
    </location>
</feature>
<dbReference type="InterPro" id="IPR050782">
    <property type="entry name" value="PP1_regulatory_subunit_3"/>
</dbReference>
<dbReference type="GO" id="GO:0005979">
    <property type="term" value="P:regulation of glycogen biosynthetic process"/>
    <property type="evidence" value="ECO:0007669"/>
    <property type="project" value="TreeGrafter"/>
</dbReference>
<accession>A0A8H5FDC4</accession>
<proteinExistence type="predicted"/>
<dbReference type="PANTHER" id="PTHR12307:SF36">
    <property type="entry name" value="GLYCOGEN-BINDING SUBUNIT 76A"/>
    <property type="match status" value="1"/>
</dbReference>
<evidence type="ECO:0000256" key="1">
    <source>
        <dbReference type="SAM" id="MobiDB-lite"/>
    </source>
</evidence>
<gene>
    <name evidence="3" type="ORF">D9611_005384</name>
</gene>
<feature type="compositionally biased region" description="Polar residues" evidence="1">
    <location>
        <begin position="389"/>
        <end position="414"/>
    </location>
</feature>
<feature type="region of interest" description="Disordered" evidence="1">
    <location>
        <begin position="81"/>
        <end position="106"/>
    </location>
</feature>
<feature type="region of interest" description="Disordered" evidence="1">
    <location>
        <begin position="127"/>
        <end position="146"/>
    </location>
</feature>